<dbReference type="EMBL" id="CM008046">
    <property type="protein sequence ID" value="PAN06975.1"/>
    <property type="molecule type" value="Genomic_DNA"/>
</dbReference>
<organism evidence="2">
    <name type="scientific">Panicum hallii</name>
    <dbReference type="NCBI Taxonomy" id="206008"/>
    <lineage>
        <taxon>Eukaryota</taxon>
        <taxon>Viridiplantae</taxon>
        <taxon>Streptophyta</taxon>
        <taxon>Embryophyta</taxon>
        <taxon>Tracheophyta</taxon>
        <taxon>Spermatophyta</taxon>
        <taxon>Magnoliopsida</taxon>
        <taxon>Liliopsida</taxon>
        <taxon>Poales</taxon>
        <taxon>Poaceae</taxon>
        <taxon>PACMAD clade</taxon>
        <taxon>Panicoideae</taxon>
        <taxon>Panicodae</taxon>
        <taxon>Paniceae</taxon>
        <taxon>Panicinae</taxon>
        <taxon>Panicum</taxon>
        <taxon>Panicum sect. Panicum</taxon>
    </lineage>
</organism>
<reference evidence="2" key="1">
    <citation type="submission" date="2018-04" db="EMBL/GenBank/DDBJ databases">
        <title>WGS assembly of Panicum hallii.</title>
        <authorList>
            <person name="Lovell J."/>
            <person name="Jenkins J."/>
            <person name="Lowry D."/>
            <person name="Mamidi S."/>
            <person name="Sreedasyam A."/>
            <person name="Weng X."/>
            <person name="Barry K."/>
            <person name="Bonette J."/>
            <person name="Campitelli B."/>
            <person name="Daum C."/>
            <person name="Gordon S."/>
            <person name="Gould B."/>
            <person name="Lipzen A."/>
            <person name="Macqueen A."/>
            <person name="Palacio-Mejia J."/>
            <person name="Plott C."/>
            <person name="Shakirov E."/>
            <person name="Shu S."/>
            <person name="Yoshinaga Y."/>
            <person name="Zane M."/>
            <person name="Rokhsar D."/>
            <person name="Grimwood J."/>
            <person name="Schmutz J."/>
            <person name="Juenger T."/>
        </authorList>
    </citation>
    <scope>NUCLEOTIDE SEQUENCE [LARGE SCALE GENOMIC DNA]</scope>
    <source>
        <strain evidence="2">FIL2</strain>
    </source>
</reference>
<proteinExistence type="predicted"/>
<evidence type="ECO:0000256" key="1">
    <source>
        <dbReference type="SAM" id="MobiDB-lite"/>
    </source>
</evidence>
<name>A0A2S3GR58_9POAL</name>
<accession>A0A2S3GR58</accession>
<feature type="region of interest" description="Disordered" evidence="1">
    <location>
        <begin position="25"/>
        <end position="61"/>
    </location>
</feature>
<feature type="compositionally biased region" description="Polar residues" evidence="1">
    <location>
        <begin position="25"/>
        <end position="36"/>
    </location>
</feature>
<dbReference type="Proteomes" id="UP000243499">
    <property type="component" value="Chromosome 1"/>
</dbReference>
<sequence>MTSPKRHCRFLPVCCPSFVVSAAGNTSPAAASSTGRQWVARKKRKRLKPRPSHDRSGAAVI</sequence>
<feature type="compositionally biased region" description="Basic and acidic residues" evidence="1">
    <location>
        <begin position="51"/>
        <end position="61"/>
    </location>
</feature>
<evidence type="ECO:0000313" key="2">
    <source>
        <dbReference type="EMBL" id="PAN06975.1"/>
    </source>
</evidence>
<gene>
    <name evidence="2" type="ORF">PAHAL_1G302900</name>
</gene>
<dbReference type="Gramene" id="PAN06975">
    <property type="protein sequence ID" value="PAN06975"/>
    <property type="gene ID" value="PAHAL_1G302900"/>
</dbReference>
<protein>
    <submittedName>
        <fullName evidence="2">Uncharacterized protein</fullName>
    </submittedName>
</protein>
<feature type="compositionally biased region" description="Basic residues" evidence="1">
    <location>
        <begin position="39"/>
        <end position="50"/>
    </location>
</feature>
<dbReference type="AlphaFoldDB" id="A0A2S3GR58"/>